<sequence length="418" mass="45528">MGFFWNAYLPNGEDFPDEATQYTTCGWTRIAREICATRDDDTTAVVSLAIVANSLCMLGSQHREPGMIKDGQQVYGKALLQMRSALQRHQLNPSHSTKGKKLALIIASRLLTVFTMLFGGNGGEGESTTQGKAWVSLNSGEKALVLSSPPTAYQTGVAHQVFVDTRLNLFLPKLIAKTRTILANTDWMTEAWSVVPKTPLDRLVDLVAQIPALAEDLTAINTGILSEQAKVDAKRALRPRFVAFLAEMQRWFDDIVPGLSMDDLLASKKSRKKKIVPVLDLAKAHTLILFWAICLLFRGGLLQVLTEPEDIPLSFVNVHAIRYNMLRVLSSVFFPSGLGSSLSSSSSRGCWYSVNIALFPLRTLLGTIGDGSGDGDSFPLSPAEVKLMAGIANECKARGVASFLNSMGRYVSAADAKD</sequence>
<organism evidence="1 2">
    <name type="scientific">Sporothrix eucalyptigena</name>
    <dbReference type="NCBI Taxonomy" id="1812306"/>
    <lineage>
        <taxon>Eukaryota</taxon>
        <taxon>Fungi</taxon>
        <taxon>Dikarya</taxon>
        <taxon>Ascomycota</taxon>
        <taxon>Pezizomycotina</taxon>
        <taxon>Sordariomycetes</taxon>
        <taxon>Sordariomycetidae</taxon>
        <taxon>Ophiostomatales</taxon>
        <taxon>Ophiostomataceae</taxon>
        <taxon>Sporothrix</taxon>
    </lineage>
</organism>
<dbReference type="PANTHER" id="PTHR38111:SF11">
    <property type="entry name" value="TRANSCRIPTION FACTOR DOMAIN-CONTAINING PROTEIN-RELATED"/>
    <property type="match status" value="1"/>
</dbReference>
<evidence type="ECO:0000313" key="2">
    <source>
        <dbReference type="Proteomes" id="UP001642482"/>
    </source>
</evidence>
<dbReference type="InterPro" id="IPR053178">
    <property type="entry name" value="Osmoadaptation_assoc"/>
</dbReference>
<dbReference type="Proteomes" id="UP001642482">
    <property type="component" value="Unassembled WGS sequence"/>
</dbReference>
<evidence type="ECO:0008006" key="3">
    <source>
        <dbReference type="Google" id="ProtNLM"/>
    </source>
</evidence>
<proteinExistence type="predicted"/>
<reference evidence="1 2" key="1">
    <citation type="submission" date="2024-01" db="EMBL/GenBank/DDBJ databases">
        <authorList>
            <person name="Allen C."/>
            <person name="Tagirdzhanova G."/>
        </authorList>
    </citation>
    <scope>NUCLEOTIDE SEQUENCE [LARGE SCALE GENOMIC DNA]</scope>
</reference>
<evidence type="ECO:0000313" key="1">
    <source>
        <dbReference type="EMBL" id="CAK7232521.1"/>
    </source>
</evidence>
<comment type="caution">
    <text evidence="1">The sequence shown here is derived from an EMBL/GenBank/DDBJ whole genome shotgun (WGS) entry which is preliminary data.</text>
</comment>
<protein>
    <recommendedName>
        <fullName evidence="3">C6 zinc finger domain containing protein</fullName>
    </recommendedName>
</protein>
<dbReference type="PANTHER" id="PTHR38111">
    <property type="entry name" value="ZN(2)-C6 FUNGAL-TYPE DOMAIN-CONTAINING PROTEIN-RELATED"/>
    <property type="match status" value="1"/>
</dbReference>
<name>A0ABP0CN61_9PEZI</name>
<dbReference type="EMBL" id="CAWUHD010000112">
    <property type="protein sequence ID" value="CAK7232521.1"/>
    <property type="molecule type" value="Genomic_DNA"/>
</dbReference>
<gene>
    <name evidence="1" type="ORF">SEUCBS140593_008288</name>
</gene>
<keyword evidence="2" id="KW-1185">Reference proteome</keyword>
<accession>A0ABP0CN61</accession>